<sequence length="193" mass="21390">MLDQGSSTGRSLVTLPAEILCQVVSLLAKHVLVGLRNVHRDLASFTSPVTFHTLSVNAYDDCQQRFVEVAESQTICELAREVTIDAWLGFDFEYRKYKNGDRDAAPVTSCPSYLSSYIAMYPFKSILNISLLAQLIRPQSQECYNNLESLPAAALAAVMISPRPRDMQRAMQTGLGSAPICNSLSQLRLNADW</sequence>
<evidence type="ECO:0000313" key="2">
    <source>
        <dbReference type="Proteomes" id="UP001148629"/>
    </source>
</evidence>
<organism evidence="1 2">
    <name type="scientific">Fusarium decemcellulare</name>
    <dbReference type="NCBI Taxonomy" id="57161"/>
    <lineage>
        <taxon>Eukaryota</taxon>
        <taxon>Fungi</taxon>
        <taxon>Dikarya</taxon>
        <taxon>Ascomycota</taxon>
        <taxon>Pezizomycotina</taxon>
        <taxon>Sordariomycetes</taxon>
        <taxon>Hypocreomycetidae</taxon>
        <taxon>Hypocreales</taxon>
        <taxon>Nectriaceae</taxon>
        <taxon>Fusarium</taxon>
        <taxon>Fusarium decemcellulare species complex</taxon>
    </lineage>
</organism>
<dbReference type="EMBL" id="JANRMS010002193">
    <property type="protein sequence ID" value="KAJ3523772.1"/>
    <property type="molecule type" value="Genomic_DNA"/>
</dbReference>
<protein>
    <submittedName>
        <fullName evidence="1">Uncharacterized protein</fullName>
    </submittedName>
</protein>
<gene>
    <name evidence="1" type="ORF">NM208_g12325</name>
</gene>
<keyword evidence="2" id="KW-1185">Reference proteome</keyword>
<name>A0ACC1RQG2_9HYPO</name>
<proteinExistence type="predicted"/>
<comment type="caution">
    <text evidence="1">The sequence shown here is derived from an EMBL/GenBank/DDBJ whole genome shotgun (WGS) entry which is preliminary data.</text>
</comment>
<evidence type="ECO:0000313" key="1">
    <source>
        <dbReference type="EMBL" id="KAJ3523772.1"/>
    </source>
</evidence>
<dbReference type="Proteomes" id="UP001148629">
    <property type="component" value="Unassembled WGS sequence"/>
</dbReference>
<accession>A0ACC1RQG2</accession>
<reference evidence="1" key="1">
    <citation type="submission" date="2022-08" db="EMBL/GenBank/DDBJ databases">
        <title>Genome Sequence of Fusarium decemcellulare.</title>
        <authorList>
            <person name="Buettner E."/>
        </authorList>
    </citation>
    <scope>NUCLEOTIDE SEQUENCE</scope>
    <source>
        <strain evidence="1">Babe19</strain>
    </source>
</reference>